<dbReference type="EMBL" id="BBYR01000042">
    <property type="protein sequence ID" value="GAP37136.1"/>
    <property type="molecule type" value="Genomic_DNA"/>
</dbReference>
<name>A0A0K8P3B2_PISS1</name>
<reference evidence="2 3" key="2">
    <citation type="journal article" date="2016" name="Science">
        <title>A bacterium that degrades and assimilates poly(ethylene terephthalate).</title>
        <authorList>
            <person name="Yoshida S."/>
            <person name="Hiraga K."/>
            <person name="Takehana T."/>
            <person name="Taniguchi I."/>
            <person name="Yamaji H."/>
            <person name="Maeda Y."/>
            <person name="Toyohara K."/>
            <person name="Miyamoto K."/>
            <person name="Kimura Y."/>
            <person name="Oda K."/>
        </authorList>
    </citation>
    <scope>NUCLEOTIDE SEQUENCE [LARGE SCALE GENOMIC DNA]</scope>
    <source>
        <strain evidence="3">NBRC 110686 / TISTR 2288 / 201-F6</strain>
    </source>
</reference>
<dbReference type="Pfam" id="PF08770">
    <property type="entry name" value="SoxZ"/>
    <property type="match status" value="1"/>
</dbReference>
<evidence type="ECO:0000259" key="1">
    <source>
        <dbReference type="Pfam" id="PF08770"/>
    </source>
</evidence>
<sequence length="114" mass="12692">MAAPRTLVRVPPRCRAGETIELSTLIAHPMETGYRVDAEGRPVPRDILRRYRCTLERAGRPPVVLFEAELHPAIAANPYLAFRIVARESGTLRFAWEGDAGFRHEQTAALVVDG</sequence>
<dbReference type="InterPro" id="IPR014880">
    <property type="entry name" value="SoxZ_dom"/>
</dbReference>
<evidence type="ECO:0000313" key="2">
    <source>
        <dbReference type="EMBL" id="GAP37136.1"/>
    </source>
</evidence>
<dbReference type="STRING" id="1547922.ISF6_2991"/>
<dbReference type="OrthoDB" id="9795530at2"/>
<reference evidence="3" key="1">
    <citation type="submission" date="2015-07" db="EMBL/GenBank/DDBJ databases">
        <title>Discovery of a poly(ethylene terephthalate assimilation.</title>
        <authorList>
            <person name="Yoshida S."/>
            <person name="Hiraga K."/>
            <person name="Takehana T."/>
            <person name="Taniguchi I."/>
            <person name="Yamaji H."/>
            <person name="Maeda Y."/>
            <person name="Toyohara K."/>
            <person name="Miyamoto K."/>
            <person name="Kimura Y."/>
            <person name="Oda K."/>
        </authorList>
    </citation>
    <scope>NUCLEOTIDE SEQUENCE [LARGE SCALE GENOMIC DNA]</scope>
    <source>
        <strain evidence="3">NBRC 110686 / TISTR 2288 / 201-F6</strain>
    </source>
</reference>
<keyword evidence="3" id="KW-1185">Reference proteome</keyword>
<gene>
    <name evidence="2" type="ORF">ISF6_2991</name>
</gene>
<dbReference type="RefSeq" id="WP_054021078.1">
    <property type="nucleotide sequence ID" value="NZ_BBYR01000042.1"/>
</dbReference>
<proteinExistence type="predicted"/>
<dbReference type="InterPro" id="IPR014756">
    <property type="entry name" value="Ig_E-set"/>
</dbReference>
<organism evidence="2 3">
    <name type="scientific">Piscinibacter sakaiensis</name>
    <name type="common">Ideonella sakaiensis</name>
    <dbReference type="NCBI Taxonomy" id="1547922"/>
    <lineage>
        <taxon>Bacteria</taxon>
        <taxon>Pseudomonadati</taxon>
        <taxon>Pseudomonadota</taxon>
        <taxon>Betaproteobacteria</taxon>
        <taxon>Burkholderiales</taxon>
        <taxon>Sphaerotilaceae</taxon>
        <taxon>Piscinibacter</taxon>
    </lineage>
</organism>
<dbReference type="Proteomes" id="UP000037660">
    <property type="component" value="Unassembled WGS sequence"/>
</dbReference>
<feature type="domain" description="Sulphur oxidation protein SoxZ" evidence="1">
    <location>
        <begin position="12"/>
        <end position="108"/>
    </location>
</feature>
<dbReference type="InterPro" id="IPR013783">
    <property type="entry name" value="Ig-like_fold"/>
</dbReference>
<comment type="caution">
    <text evidence="2">The sequence shown here is derived from an EMBL/GenBank/DDBJ whole genome shotgun (WGS) entry which is preliminary data.</text>
</comment>
<protein>
    <submittedName>
        <fullName evidence="2">Sulfur oxidation protein SoxZ</fullName>
    </submittedName>
</protein>
<dbReference type="Gene3D" id="2.60.40.10">
    <property type="entry name" value="Immunoglobulins"/>
    <property type="match status" value="1"/>
</dbReference>
<dbReference type="SUPFAM" id="SSF81296">
    <property type="entry name" value="E set domains"/>
    <property type="match status" value="1"/>
</dbReference>
<accession>A0A0K8P3B2</accession>
<dbReference type="AlphaFoldDB" id="A0A0K8P3B2"/>
<evidence type="ECO:0000313" key="3">
    <source>
        <dbReference type="Proteomes" id="UP000037660"/>
    </source>
</evidence>